<dbReference type="SUPFAM" id="SSF53383">
    <property type="entry name" value="PLP-dependent transferases"/>
    <property type="match status" value="1"/>
</dbReference>
<evidence type="ECO:0000256" key="2">
    <source>
        <dbReference type="ARBA" id="ARBA00022898"/>
    </source>
</evidence>
<dbReference type="Pfam" id="PF00282">
    <property type="entry name" value="Pyridoxal_deC"/>
    <property type="match status" value="1"/>
</dbReference>
<comment type="cofactor">
    <cofactor evidence="1 4">
        <name>pyridoxal 5'-phosphate</name>
        <dbReference type="ChEBI" id="CHEBI:597326"/>
    </cofactor>
</comment>
<dbReference type="InterPro" id="IPR002129">
    <property type="entry name" value="PyrdxlP-dep_de-COase"/>
</dbReference>
<name>A0AAJ0F7A1_9PEZI</name>
<evidence type="ECO:0000256" key="1">
    <source>
        <dbReference type="ARBA" id="ARBA00001933"/>
    </source>
</evidence>
<reference evidence="5" key="1">
    <citation type="submission" date="2023-06" db="EMBL/GenBank/DDBJ databases">
        <title>Genome-scale phylogeny and comparative genomics of the fungal order Sordariales.</title>
        <authorList>
            <consortium name="Lawrence Berkeley National Laboratory"/>
            <person name="Hensen N."/>
            <person name="Bonometti L."/>
            <person name="Westerberg I."/>
            <person name="Brannstrom I.O."/>
            <person name="Guillou S."/>
            <person name="Cros-Aarteil S."/>
            <person name="Calhoun S."/>
            <person name="Haridas S."/>
            <person name="Kuo A."/>
            <person name="Mondo S."/>
            <person name="Pangilinan J."/>
            <person name="Riley R."/>
            <person name="Labutti K."/>
            <person name="Andreopoulos B."/>
            <person name="Lipzen A."/>
            <person name="Chen C."/>
            <person name="Yanf M."/>
            <person name="Daum C."/>
            <person name="Ng V."/>
            <person name="Clum A."/>
            <person name="Steindorff A."/>
            <person name="Ohm R."/>
            <person name="Martin F."/>
            <person name="Silar P."/>
            <person name="Natvig D."/>
            <person name="Lalanne C."/>
            <person name="Gautier V."/>
            <person name="Ament-Velasquez S.L."/>
            <person name="Kruys A."/>
            <person name="Hutchinson M.I."/>
            <person name="Powell A.J."/>
            <person name="Barry K."/>
            <person name="Miller A.N."/>
            <person name="Grigoriev I.V."/>
            <person name="Debuchy R."/>
            <person name="Gladieux P."/>
            <person name="Thoren M.H."/>
            <person name="Johannesson H."/>
        </authorList>
    </citation>
    <scope>NUCLEOTIDE SEQUENCE</scope>
    <source>
        <strain evidence="5">PSN4</strain>
    </source>
</reference>
<feature type="modified residue" description="N6-(pyridoxal phosphate)lysine" evidence="4">
    <location>
        <position position="431"/>
    </location>
</feature>
<dbReference type="Gene3D" id="3.40.640.10">
    <property type="entry name" value="Type I PLP-dependent aspartate aminotransferase-like (Major domain)"/>
    <property type="match status" value="1"/>
</dbReference>
<dbReference type="InterPro" id="IPR015424">
    <property type="entry name" value="PyrdxlP-dep_Trfase"/>
</dbReference>
<dbReference type="PANTHER" id="PTHR42735:SF4">
    <property type="entry name" value="PYRIDOXAL PHOSPHATE-DEPENDENT DECARBOXYLASE FAMILY PROTEIN"/>
    <property type="match status" value="1"/>
</dbReference>
<dbReference type="InterPro" id="IPR015421">
    <property type="entry name" value="PyrdxlP-dep_Trfase_major"/>
</dbReference>
<sequence length="979" mass="107565">MTSNQAISSHFLGPRAENLDVVRKSISAMLDQLQLTRTAHAEEDAKNGYDFTPSHSPESQRVASIIPNSVGMLSQLLGQHSVPFWSPRYQGNLYPDVSMAGMLGYLAAMLYNPNNVAFEASPITSAMEIEVGEQLCDLFGFQTEPSPSSNVTGWGHITCDGTVANVESLWATRNLKFRPLSLRKAMDDADRPLRFIPDTFSVPTCQGESKPFRQLSTWELLNLTPQTILDIPDQLYAQYGVTSEFLNDALDRYNVQAAVTDVLEEHCNADKRPMYLLSATKHYSWPKGAALAALGTQNMVSVSVDTAGRMSTTSLEIWLNRCLETETPVYSVVAVMGSTEEGAVDPLEDILALRRSFQARGLSFAIHADAAWGGYFATMLPCGCKTDTSRSVFGSRGGDDGTAPELCLRPEAQRSLCAMRHCDSVTVDPQKAGHVPYPSGALIFQDGRMRNFMTWKVPSLSSGSFTGATYGIEGSKPGASAMSTWLAHYCIGLDQGGYGALLAETCYASSRFSALWATVAKATDSFLCVPFNILPAESTGDAKQVETEKQRIRDEILATGNKPIGQKTLPLLLALGSDLNINAFALNWRYPDGTVNIDVAEANHLMSRVVKRLSIRSPDDRPGAVALFLGSTRFSSEEYGDALVKFKRRLGLDASTDEDLLVLKNVVANPLPDGSLVNKLGDIFKAIVNEEVKACRERNQNTADYHSFSTHGTDDVFLSYQSMFHVPNHRRQIILWASLDPYARRVYREIKGSTGADIVIKTSDKIDLEPLLKNEGSTFLGDLTTSHGMILPRARITIQRIIKSRSLMPATNDSCYPSDVMPFYLYGTTSEQHISHILTKAPNIGLDASNVRLQVQGSPIDAALSKGAIIALQDVFEKAKQPFADPIPENFFFARGKQFNVKVWADPRGYDESAKGLVEDVVKTPPLATGTIVLGEHVIVDVERVNRDPWADDDEATLVGQWRDRLKQVVRDMDRAGDH</sequence>
<dbReference type="Proteomes" id="UP001239445">
    <property type="component" value="Unassembled WGS sequence"/>
</dbReference>
<dbReference type="GO" id="GO:0016830">
    <property type="term" value="F:carbon-carbon lyase activity"/>
    <property type="evidence" value="ECO:0007669"/>
    <property type="project" value="InterPro"/>
</dbReference>
<accession>A0AAJ0F7A1</accession>
<proteinExistence type="predicted"/>
<dbReference type="InterPro" id="IPR050477">
    <property type="entry name" value="GrpII_AminoAcid_Decarb"/>
</dbReference>
<dbReference type="PANTHER" id="PTHR42735">
    <property type="match status" value="1"/>
</dbReference>
<keyword evidence="5" id="KW-0808">Transferase</keyword>
<dbReference type="GO" id="GO:0019752">
    <property type="term" value="P:carboxylic acid metabolic process"/>
    <property type="evidence" value="ECO:0007669"/>
    <property type="project" value="InterPro"/>
</dbReference>
<evidence type="ECO:0000313" key="6">
    <source>
        <dbReference type="Proteomes" id="UP001239445"/>
    </source>
</evidence>
<evidence type="ECO:0000313" key="5">
    <source>
        <dbReference type="EMBL" id="KAK1750944.1"/>
    </source>
</evidence>
<keyword evidence="3" id="KW-0456">Lyase</keyword>
<dbReference type="GO" id="GO:0030170">
    <property type="term" value="F:pyridoxal phosphate binding"/>
    <property type="evidence" value="ECO:0007669"/>
    <property type="project" value="InterPro"/>
</dbReference>
<dbReference type="AlphaFoldDB" id="A0AAJ0F7A1"/>
<organism evidence="5 6">
    <name type="scientific">Echria macrotheca</name>
    <dbReference type="NCBI Taxonomy" id="438768"/>
    <lineage>
        <taxon>Eukaryota</taxon>
        <taxon>Fungi</taxon>
        <taxon>Dikarya</taxon>
        <taxon>Ascomycota</taxon>
        <taxon>Pezizomycotina</taxon>
        <taxon>Sordariomycetes</taxon>
        <taxon>Sordariomycetidae</taxon>
        <taxon>Sordariales</taxon>
        <taxon>Schizotheciaceae</taxon>
        <taxon>Echria</taxon>
    </lineage>
</organism>
<keyword evidence="6" id="KW-1185">Reference proteome</keyword>
<gene>
    <name evidence="5" type="ORF">QBC47DRAFT_352509</name>
</gene>
<evidence type="ECO:0000256" key="4">
    <source>
        <dbReference type="PIRSR" id="PIRSR602129-50"/>
    </source>
</evidence>
<keyword evidence="2 4" id="KW-0663">Pyridoxal phosphate</keyword>
<dbReference type="EMBL" id="MU839844">
    <property type="protein sequence ID" value="KAK1750944.1"/>
    <property type="molecule type" value="Genomic_DNA"/>
</dbReference>
<evidence type="ECO:0000256" key="3">
    <source>
        <dbReference type="ARBA" id="ARBA00023239"/>
    </source>
</evidence>
<comment type="caution">
    <text evidence="5">The sequence shown here is derived from an EMBL/GenBank/DDBJ whole genome shotgun (WGS) entry which is preliminary data.</text>
</comment>
<dbReference type="GO" id="GO:0016740">
    <property type="term" value="F:transferase activity"/>
    <property type="evidence" value="ECO:0007669"/>
    <property type="project" value="UniProtKB-KW"/>
</dbReference>
<protein>
    <submittedName>
        <fullName evidence="5">Pyridoxal phosphate-dependent transferase</fullName>
    </submittedName>
</protein>